<organism evidence="2 3">
    <name type="scientific">Angiostrongylus cantonensis</name>
    <name type="common">Rat lungworm</name>
    <dbReference type="NCBI Taxonomy" id="6313"/>
    <lineage>
        <taxon>Eukaryota</taxon>
        <taxon>Metazoa</taxon>
        <taxon>Ecdysozoa</taxon>
        <taxon>Nematoda</taxon>
        <taxon>Chromadorea</taxon>
        <taxon>Rhabditida</taxon>
        <taxon>Rhabditina</taxon>
        <taxon>Rhabditomorpha</taxon>
        <taxon>Strongyloidea</taxon>
        <taxon>Metastrongylidae</taxon>
        <taxon>Angiostrongylus</taxon>
    </lineage>
</organism>
<dbReference type="PANTHER" id="PTHR12975:SF6">
    <property type="entry name" value="TRAFFICKING PROTEIN PARTICLE COMPLEX SUBUNIT 8"/>
    <property type="match status" value="1"/>
</dbReference>
<proteinExistence type="predicted"/>
<name>A0A0K0D000_ANGCA</name>
<sequence length="729" mass="81616">MENPLVALVASSAAQLRVRDCGFSSISRLLQPFATHSVINANITVNFNDLSSEGHLLSLSVLPHVLYEMLCVCIIILNDALDRFSSPVDQETFRTYLACIFVVSCSEDNPLAELSRLIQVQHAQQHSSGESKSLTPSHCAPPKWITPNTLKHYLLLYDQSVIHRSLALFNEMCSVYGVDSCQILPIGKGTAVDGLSEMCCDAEELDAVLNAGLRRALQHATASAIVQHTLEREPSAFACKNCTVQYDWDFSLFQVPHVERLMRTLFEQLAARRGLIGKSLTSGMKKWFGGGSGANLPIFSLPPECVEMQSRRLADLAFMFGLFRFAYSQYRSVRKDFEHCQAWLHYAAASVRLVYSVLPNTSMFFINWPHVSVSLYHKCTSIMRCALNAASVLSSMALFKEAASLISSDIDMCVAVLQAHASNYFERASMTRKAAFYRVLAGNRFMKAGLKQNALGVLSLWIRVISFVLSYFRMLSTDAQETRVFYGERPQPDDVPLTSNISWLDMERAAFHALVGASSVFRPTHLVSDNETDNQRVRSTPPEERFRVEVNLRNPLKTSLTVQSVTLGITDVQMREGIMLWVRPSCHLSGFRVGSILLQIVGSNQASVSGFLPFKIRGKRLNTNPRQMKSVVYALDERLRVSVAQRRWPLLDFNIVRKNQSEFYCGQAVVLSIDVENIGEELVTGFYIGTNAVDCVSARLLDERGNWLVLNNFLRYDAFYLGSILLPGN</sequence>
<evidence type="ECO:0000259" key="1">
    <source>
        <dbReference type="Pfam" id="PF24545"/>
    </source>
</evidence>
<accession>A0A0K0D000</accession>
<reference evidence="3" key="2">
    <citation type="submission" date="2017-02" db="UniProtKB">
        <authorList>
            <consortium name="WormBaseParasite"/>
        </authorList>
    </citation>
    <scope>IDENTIFICATION</scope>
</reference>
<dbReference type="InterPro" id="IPR024420">
    <property type="entry name" value="TRAPP_III_complex_Trs85"/>
</dbReference>
<dbReference type="AlphaFoldDB" id="A0A0K0D000"/>
<dbReference type="InterPro" id="IPR058541">
    <property type="entry name" value="Ig_TPPC8_1st"/>
</dbReference>
<reference evidence="2" key="1">
    <citation type="submission" date="2012-09" db="EMBL/GenBank/DDBJ databases">
        <authorList>
            <person name="Martin A.A."/>
        </authorList>
    </citation>
    <scope>NUCLEOTIDE SEQUENCE</scope>
</reference>
<dbReference type="GO" id="GO:1990072">
    <property type="term" value="C:TRAPPIII protein complex"/>
    <property type="evidence" value="ECO:0007669"/>
    <property type="project" value="TreeGrafter"/>
</dbReference>
<feature type="domain" description="TPPC8 first Ig-like" evidence="1">
    <location>
        <begin position="501"/>
        <end position="567"/>
    </location>
</feature>
<dbReference type="Pfam" id="PF12739">
    <property type="entry name" value="TRAPPC-Trs85"/>
    <property type="match status" value="1"/>
</dbReference>
<dbReference type="Pfam" id="PF24545">
    <property type="entry name" value="Ig_TPPC8_1st"/>
    <property type="match status" value="2"/>
</dbReference>
<dbReference type="STRING" id="6313.A0A0K0D000"/>
<keyword evidence="2" id="KW-1185">Reference proteome</keyword>
<evidence type="ECO:0000313" key="3">
    <source>
        <dbReference type="WBParaSite" id="ACAC_0000335701-mRNA-1"/>
    </source>
</evidence>
<dbReference type="WBParaSite" id="ACAC_0000335701-mRNA-1">
    <property type="protein sequence ID" value="ACAC_0000335701-mRNA-1"/>
    <property type="gene ID" value="ACAC_0000335701"/>
</dbReference>
<feature type="domain" description="TPPC8 first Ig-like" evidence="1">
    <location>
        <begin position="602"/>
        <end position="656"/>
    </location>
</feature>
<dbReference type="PANTHER" id="PTHR12975">
    <property type="entry name" value="TRANSPORT PROTEIN TRAPP"/>
    <property type="match status" value="1"/>
</dbReference>
<dbReference type="Proteomes" id="UP000035642">
    <property type="component" value="Unassembled WGS sequence"/>
</dbReference>
<evidence type="ECO:0000313" key="2">
    <source>
        <dbReference type="Proteomes" id="UP000035642"/>
    </source>
</evidence>
<protein>
    <submittedName>
        <fullName evidence="3">Trafficking protein particle complex subunit 8</fullName>
    </submittedName>
</protein>